<sequence length="699" mass="73343">MEVRLAGVSNGASSRSWLARQGVSKEFPSRAGDTDRYGSVFHDGTRREESDMSVGARSAAMVALAATALLGMLWAYSLGTNAEVSVLNPRGQTLLVMFTAAKLLFNLAAACTIGSLIVVCFALSSAEPAYSTAIHFAAGSATVWSFTAALLNMMNFQLVGGVSVFSGEFVADFIAFLTIADVGRSGLLSFVIAGSVCALSFVIHRRSAVAGTVVLAFTGLLPLFLNSHAEGAGDHADSTMFLVLHVGAATVWLGGLVAVAVVHRVLAPERLGTVVGRYSTLALGAFVVLGFSGSLMAWDQLGSLSSLGTTYGVIVVAKSAAFVVLGIFGAVHRRRVLKQLERDPRQGTRRFMVLVVVELAVMGAASGLAAALARTPVPPLESAPTDGPLPAPDGWTFMSEWTIDPLWALVCGFSAVIYLVGVRRVRRAGESWPVHRTMFWLIGVAALFTITNGGIHVYQAYLLNFHVLTQMLLSTLVPLLLLPGAPLELATRTIRTRSDGSAGGAEFIRVIVRPAVAATAAAPYVPVLVIAGSLVTTYYTPLLEFSALNQPGYALMTLLALASGCFFTAALAGTSPGGQHLLKKQLAALTGAAVLYGVYGWGLWTQGEALEGAWAQSVRPWGPLPVFAPETAGVILWVIAGGAIAVLVAIIIRRKPADKGVSPEPDITRPSQGRAGISSGDLAATQIDRRVTVQGARQD</sequence>
<feature type="transmembrane region" description="Helical" evidence="7">
    <location>
        <begin position="467"/>
        <end position="489"/>
    </location>
</feature>
<feature type="transmembrane region" description="Helical" evidence="7">
    <location>
        <begin position="130"/>
        <end position="151"/>
    </location>
</feature>
<evidence type="ECO:0000313" key="10">
    <source>
        <dbReference type="Proteomes" id="UP000199258"/>
    </source>
</evidence>
<feature type="region of interest" description="Disordered" evidence="6">
    <location>
        <begin position="658"/>
        <end position="681"/>
    </location>
</feature>
<evidence type="ECO:0000256" key="6">
    <source>
        <dbReference type="SAM" id="MobiDB-lite"/>
    </source>
</evidence>
<proteinExistence type="predicted"/>
<feature type="transmembrane region" description="Helical" evidence="7">
    <location>
        <begin position="186"/>
        <end position="203"/>
    </location>
</feature>
<dbReference type="OrthoDB" id="5241646at2"/>
<evidence type="ECO:0000256" key="5">
    <source>
        <dbReference type="ARBA" id="ARBA00023136"/>
    </source>
</evidence>
<dbReference type="STRING" id="335973.SAMN04488693_12827"/>
<feature type="transmembrane region" description="Helical" evidence="7">
    <location>
        <begin position="351"/>
        <end position="373"/>
    </location>
</feature>
<dbReference type="EMBL" id="FNDT01000028">
    <property type="protein sequence ID" value="SDI86538.1"/>
    <property type="molecule type" value="Genomic_DNA"/>
</dbReference>
<feature type="transmembrane region" description="Helical" evidence="7">
    <location>
        <begin position="158"/>
        <end position="180"/>
    </location>
</feature>
<feature type="transmembrane region" description="Helical" evidence="7">
    <location>
        <begin position="406"/>
        <end position="425"/>
    </location>
</feature>
<keyword evidence="3 7" id="KW-0812">Transmembrane</keyword>
<dbReference type="InterPro" id="IPR008457">
    <property type="entry name" value="Cu-R_CopD_dom"/>
</dbReference>
<feature type="transmembrane region" description="Helical" evidence="7">
    <location>
        <begin position="510"/>
        <end position="532"/>
    </location>
</feature>
<dbReference type="GO" id="GO:0005886">
    <property type="term" value="C:plasma membrane"/>
    <property type="evidence" value="ECO:0007669"/>
    <property type="project" value="UniProtKB-SubCell"/>
</dbReference>
<feature type="transmembrane region" description="Helical" evidence="7">
    <location>
        <begin position="241"/>
        <end position="266"/>
    </location>
</feature>
<feature type="transmembrane region" description="Helical" evidence="7">
    <location>
        <begin position="634"/>
        <end position="652"/>
    </location>
</feature>
<protein>
    <submittedName>
        <fullName evidence="9">Putative copper resistance protein D</fullName>
    </submittedName>
</protein>
<keyword evidence="2" id="KW-1003">Cell membrane</keyword>
<name>A0A1G8P2N7_9MICC</name>
<evidence type="ECO:0000313" key="9">
    <source>
        <dbReference type="EMBL" id="SDI86538.1"/>
    </source>
</evidence>
<dbReference type="AlphaFoldDB" id="A0A1G8P2N7"/>
<feature type="transmembrane region" description="Helical" evidence="7">
    <location>
        <begin position="310"/>
        <end position="331"/>
    </location>
</feature>
<evidence type="ECO:0000259" key="8">
    <source>
        <dbReference type="Pfam" id="PF05425"/>
    </source>
</evidence>
<feature type="transmembrane region" description="Helical" evidence="7">
    <location>
        <begin position="437"/>
        <end position="461"/>
    </location>
</feature>
<feature type="domain" description="Copper resistance protein D" evidence="8">
    <location>
        <begin position="274"/>
        <end position="372"/>
    </location>
</feature>
<evidence type="ECO:0000256" key="3">
    <source>
        <dbReference type="ARBA" id="ARBA00022692"/>
    </source>
</evidence>
<evidence type="ECO:0000256" key="1">
    <source>
        <dbReference type="ARBA" id="ARBA00004651"/>
    </source>
</evidence>
<dbReference type="Proteomes" id="UP000199258">
    <property type="component" value="Unassembled WGS sequence"/>
</dbReference>
<dbReference type="InterPro" id="IPR019108">
    <property type="entry name" value="Caa3_assmbl_CtaG-rel"/>
</dbReference>
<feature type="transmembrane region" description="Helical" evidence="7">
    <location>
        <begin position="552"/>
        <end position="574"/>
    </location>
</feature>
<accession>A0A1G8P2N7</accession>
<dbReference type="Pfam" id="PF09678">
    <property type="entry name" value="Caa3_CtaG"/>
    <property type="match status" value="1"/>
</dbReference>
<evidence type="ECO:0000256" key="7">
    <source>
        <dbReference type="SAM" id="Phobius"/>
    </source>
</evidence>
<dbReference type="GO" id="GO:0006825">
    <property type="term" value="P:copper ion transport"/>
    <property type="evidence" value="ECO:0007669"/>
    <property type="project" value="InterPro"/>
</dbReference>
<dbReference type="PANTHER" id="PTHR34820:SF4">
    <property type="entry name" value="INNER MEMBRANE PROTEIN YEBZ"/>
    <property type="match status" value="1"/>
</dbReference>
<feature type="transmembrane region" description="Helical" evidence="7">
    <location>
        <begin position="586"/>
        <end position="604"/>
    </location>
</feature>
<dbReference type="Pfam" id="PF05425">
    <property type="entry name" value="CopD"/>
    <property type="match status" value="1"/>
</dbReference>
<dbReference type="InterPro" id="IPR032694">
    <property type="entry name" value="CopC/D"/>
</dbReference>
<feature type="transmembrane region" description="Helical" evidence="7">
    <location>
        <begin position="278"/>
        <end position="298"/>
    </location>
</feature>
<keyword evidence="10" id="KW-1185">Reference proteome</keyword>
<keyword evidence="4 7" id="KW-1133">Transmembrane helix</keyword>
<comment type="subcellular location">
    <subcellularLocation>
        <location evidence="1">Cell membrane</location>
        <topology evidence="1">Multi-pass membrane protein</topology>
    </subcellularLocation>
</comment>
<evidence type="ECO:0000256" key="4">
    <source>
        <dbReference type="ARBA" id="ARBA00022989"/>
    </source>
</evidence>
<dbReference type="PANTHER" id="PTHR34820">
    <property type="entry name" value="INNER MEMBRANE PROTEIN YEBZ"/>
    <property type="match status" value="1"/>
</dbReference>
<reference evidence="9 10" key="1">
    <citation type="submission" date="2016-10" db="EMBL/GenBank/DDBJ databases">
        <authorList>
            <person name="de Groot N.N."/>
        </authorList>
    </citation>
    <scope>NUCLEOTIDE SEQUENCE [LARGE SCALE GENOMIC DNA]</scope>
    <source>
        <strain evidence="9 10">NP_1H</strain>
    </source>
</reference>
<feature type="transmembrane region" description="Helical" evidence="7">
    <location>
        <begin position="59"/>
        <end position="82"/>
    </location>
</feature>
<keyword evidence="5 7" id="KW-0472">Membrane</keyword>
<evidence type="ECO:0000256" key="2">
    <source>
        <dbReference type="ARBA" id="ARBA00022475"/>
    </source>
</evidence>
<feature type="transmembrane region" description="Helical" evidence="7">
    <location>
        <begin position="103"/>
        <end position="124"/>
    </location>
</feature>
<organism evidence="9 10">
    <name type="scientific">Arthrobacter subterraneus</name>
    <dbReference type="NCBI Taxonomy" id="335973"/>
    <lineage>
        <taxon>Bacteria</taxon>
        <taxon>Bacillati</taxon>
        <taxon>Actinomycetota</taxon>
        <taxon>Actinomycetes</taxon>
        <taxon>Micrococcales</taxon>
        <taxon>Micrococcaceae</taxon>
        <taxon>Arthrobacter</taxon>
    </lineage>
</organism>
<gene>
    <name evidence="9" type="ORF">SAMN04488693_12827</name>
</gene>
<feature type="transmembrane region" description="Helical" evidence="7">
    <location>
        <begin position="210"/>
        <end position="229"/>
    </location>
</feature>